<keyword evidence="3 8" id="KW-0540">Nuclease</keyword>
<dbReference type="eggNOG" id="COG0319">
    <property type="taxonomic scope" value="Bacteria"/>
</dbReference>
<dbReference type="HAMAP" id="MF_00009">
    <property type="entry name" value="Endoribonucl_YbeY"/>
    <property type="match status" value="1"/>
</dbReference>
<evidence type="ECO:0000256" key="8">
    <source>
        <dbReference type="HAMAP-Rule" id="MF_00009"/>
    </source>
</evidence>
<dbReference type="GO" id="GO:0008270">
    <property type="term" value="F:zinc ion binding"/>
    <property type="evidence" value="ECO:0007669"/>
    <property type="project" value="UniProtKB-UniRule"/>
</dbReference>
<dbReference type="Pfam" id="PF02130">
    <property type="entry name" value="YbeY"/>
    <property type="match status" value="1"/>
</dbReference>
<keyword evidence="9" id="KW-0645">Protease</keyword>
<dbReference type="EMBL" id="AFWV01000003">
    <property type="protein sequence ID" value="EGV19479.1"/>
    <property type="molecule type" value="Genomic_DNA"/>
</dbReference>
<dbReference type="GO" id="GO:0006508">
    <property type="term" value="P:proteolysis"/>
    <property type="evidence" value="ECO:0007669"/>
    <property type="project" value="UniProtKB-KW"/>
</dbReference>
<dbReference type="GO" id="GO:0004222">
    <property type="term" value="F:metalloendopeptidase activity"/>
    <property type="evidence" value="ECO:0007669"/>
    <property type="project" value="InterPro"/>
</dbReference>
<dbReference type="InterPro" id="IPR002036">
    <property type="entry name" value="YbeY"/>
</dbReference>
<dbReference type="EC" id="3.1.-.-" evidence="8"/>
<protein>
    <recommendedName>
        <fullName evidence="8">Endoribonuclease YbeY</fullName>
        <ecNumber evidence="8">3.1.-.-</ecNumber>
    </recommendedName>
</protein>
<feature type="binding site" evidence="8">
    <location>
        <position position="127"/>
    </location>
    <ligand>
        <name>Zn(2+)</name>
        <dbReference type="ChEBI" id="CHEBI:29105"/>
        <note>catalytic</note>
    </ligand>
</feature>
<dbReference type="PATRIC" id="fig|768671.3.peg.989"/>
<sequence length="175" mass="19104">MSGEQPLTLDLDLQIACTAPDIPPPADFERWAAAALAGRRERAALTIRLVDTEEGAALNGTYRGREGPTNVLSFPFDLPPELGVGLDPRDPIADLLGDLVICADVVQREAREQCKTAQAHWAHMVVHGVLHLLDYDHLTESDAEEMETLESGILRALGFPSPYEDQTAHDGQRSI</sequence>
<proteinExistence type="inferred from homology"/>
<keyword evidence="8" id="KW-0698">rRNA processing</keyword>
<evidence type="ECO:0000256" key="3">
    <source>
        <dbReference type="ARBA" id="ARBA00022722"/>
    </source>
</evidence>
<comment type="cofactor">
    <cofactor evidence="8">
        <name>Zn(2+)</name>
        <dbReference type="ChEBI" id="CHEBI:29105"/>
    </cofactor>
    <text evidence="8">Binds 1 zinc ion.</text>
</comment>
<organism evidence="9 10">
    <name type="scientific">Thiocapsa marina 5811</name>
    <dbReference type="NCBI Taxonomy" id="768671"/>
    <lineage>
        <taxon>Bacteria</taxon>
        <taxon>Pseudomonadati</taxon>
        <taxon>Pseudomonadota</taxon>
        <taxon>Gammaproteobacteria</taxon>
        <taxon>Chromatiales</taxon>
        <taxon>Chromatiaceae</taxon>
        <taxon>Thiocapsa</taxon>
    </lineage>
</organism>
<evidence type="ECO:0000256" key="6">
    <source>
        <dbReference type="ARBA" id="ARBA00022801"/>
    </source>
</evidence>
<accession>F9U867</accession>
<dbReference type="GO" id="GO:0006364">
    <property type="term" value="P:rRNA processing"/>
    <property type="evidence" value="ECO:0007669"/>
    <property type="project" value="UniProtKB-UniRule"/>
</dbReference>
<dbReference type="Gene3D" id="3.40.390.30">
    <property type="entry name" value="Metalloproteases ('zincins'), catalytic domain"/>
    <property type="match status" value="1"/>
</dbReference>
<evidence type="ECO:0000256" key="7">
    <source>
        <dbReference type="ARBA" id="ARBA00022833"/>
    </source>
</evidence>
<dbReference type="PANTHER" id="PTHR46986">
    <property type="entry name" value="ENDORIBONUCLEASE YBEY, CHLOROPLASTIC"/>
    <property type="match status" value="1"/>
</dbReference>
<dbReference type="GO" id="GO:0004521">
    <property type="term" value="F:RNA endonuclease activity"/>
    <property type="evidence" value="ECO:0007669"/>
    <property type="project" value="UniProtKB-UniRule"/>
</dbReference>
<evidence type="ECO:0000313" key="10">
    <source>
        <dbReference type="Proteomes" id="UP000005459"/>
    </source>
</evidence>
<evidence type="ECO:0000256" key="2">
    <source>
        <dbReference type="ARBA" id="ARBA00022517"/>
    </source>
</evidence>
<comment type="subcellular location">
    <subcellularLocation>
        <location evidence="8">Cytoplasm</location>
    </subcellularLocation>
</comment>
<evidence type="ECO:0000256" key="4">
    <source>
        <dbReference type="ARBA" id="ARBA00022723"/>
    </source>
</evidence>
<evidence type="ECO:0000256" key="1">
    <source>
        <dbReference type="ARBA" id="ARBA00010875"/>
    </source>
</evidence>
<keyword evidence="8" id="KW-0963">Cytoplasm</keyword>
<evidence type="ECO:0000313" key="9">
    <source>
        <dbReference type="EMBL" id="EGV19479.1"/>
    </source>
</evidence>
<dbReference type="Proteomes" id="UP000005459">
    <property type="component" value="Unassembled WGS sequence"/>
</dbReference>
<keyword evidence="5 8" id="KW-0255">Endonuclease</keyword>
<dbReference type="AlphaFoldDB" id="F9U867"/>
<feature type="binding site" evidence="8">
    <location>
        <position position="131"/>
    </location>
    <ligand>
        <name>Zn(2+)</name>
        <dbReference type="ChEBI" id="CHEBI:29105"/>
        <note>catalytic</note>
    </ligand>
</feature>
<keyword evidence="6 8" id="KW-0378">Hydrolase</keyword>
<keyword evidence="9" id="KW-0482">Metalloprotease</keyword>
<name>F9U867_9GAMM</name>
<dbReference type="InterPro" id="IPR023091">
    <property type="entry name" value="MetalPrtase_cat_dom_sf_prd"/>
</dbReference>
<evidence type="ECO:0000256" key="5">
    <source>
        <dbReference type="ARBA" id="ARBA00022759"/>
    </source>
</evidence>
<dbReference type="SUPFAM" id="SSF55486">
    <property type="entry name" value="Metalloproteases ('zincins'), catalytic domain"/>
    <property type="match status" value="1"/>
</dbReference>
<comment type="similarity">
    <text evidence="1 8">Belongs to the endoribonuclease YbeY family.</text>
</comment>
<dbReference type="RefSeq" id="WP_007191802.1">
    <property type="nucleotide sequence ID" value="NZ_AFWV01000003.1"/>
</dbReference>
<keyword evidence="2 8" id="KW-0690">Ribosome biogenesis</keyword>
<keyword evidence="4 8" id="KW-0479">Metal-binding</keyword>
<dbReference type="PANTHER" id="PTHR46986:SF1">
    <property type="entry name" value="ENDORIBONUCLEASE YBEY, CHLOROPLASTIC"/>
    <property type="match status" value="1"/>
</dbReference>
<feature type="binding site" evidence="8">
    <location>
        <position position="137"/>
    </location>
    <ligand>
        <name>Zn(2+)</name>
        <dbReference type="ChEBI" id="CHEBI:29105"/>
        <note>catalytic</note>
    </ligand>
</feature>
<dbReference type="NCBIfam" id="TIGR00043">
    <property type="entry name" value="rRNA maturation RNase YbeY"/>
    <property type="match status" value="1"/>
</dbReference>
<keyword evidence="10" id="KW-1185">Reference proteome</keyword>
<comment type="function">
    <text evidence="8">Single strand-specific metallo-endoribonuclease involved in late-stage 70S ribosome quality control and in maturation of the 3' terminus of the 16S rRNA.</text>
</comment>
<dbReference type="STRING" id="768671.ThimaDRAFT_0925"/>
<gene>
    <name evidence="8" type="primary">ybeY</name>
    <name evidence="9" type="ORF">ThimaDRAFT_0925</name>
</gene>
<keyword evidence="7 8" id="KW-0862">Zinc</keyword>
<reference evidence="9 10" key="1">
    <citation type="submission" date="2011-06" db="EMBL/GenBank/DDBJ databases">
        <title>The draft genome of Thiocapsa marina 5811.</title>
        <authorList>
            <consortium name="US DOE Joint Genome Institute (JGI-PGF)"/>
            <person name="Lucas S."/>
            <person name="Han J."/>
            <person name="Cheng J.-F."/>
            <person name="Goodwin L."/>
            <person name="Pitluck S."/>
            <person name="Peters L."/>
            <person name="Land M.L."/>
            <person name="Hauser L."/>
            <person name="Vogl K."/>
            <person name="Liu Z."/>
            <person name="Imhoff J."/>
            <person name="Thiel V."/>
            <person name="Frigaard N.-U."/>
            <person name="Bryant D."/>
            <person name="Woyke T.J."/>
        </authorList>
    </citation>
    <scope>NUCLEOTIDE SEQUENCE [LARGE SCALE GENOMIC DNA]</scope>
    <source>
        <strain evidence="9 10">5811</strain>
    </source>
</reference>
<dbReference type="GO" id="GO:0005737">
    <property type="term" value="C:cytoplasm"/>
    <property type="evidence" value="ECO:0007669"/>
    <property type="project" value="UniProtKB-SubCell"/>
</dbReference>